<dbReference type="GO" id="GO:0008270">
    <property type="term" value="F:zinc ion binding"/>
    <property type="evidence" value="ECO:0007669"/>
    <property type="project" value="UniProtKB-KW"/>
</dbReference>
<dbReference type="SUPFAM" id="SSF144232">
    <property type="entry name" value="HIT/MYND zinc finger-like"/>
    <property type="match status" value="1"/>
</dbReference>
<protein>
    <recommendedName>
        <fullName evidence="5">MYND-type domain-containing protein</fullName>
    </recommendedName>
</protein>
<evidence type="ECO:0000256" key="2">
    <source>
        <dbReference type="ARBA" id="ARBA00022771"/>
    </source>
</evidence>
<proteinExistence type="predicted"/>
<dbReference type="Proteomes" id="UP000298030">
    <property type="component" value="Unassembled WGS sequence"/>
</dbReference>
<gene>
    <name evidence="6" type="ORF">FA13DRAFT_1735715</name>
</gene>
<name>A0A4Y7T446_COPMI</name>
<keyword evidence="1" id="KW-0479">Metal-binding</keyword>
<keyword evidence="3" id="KW-0862">Zinc</keyword>
<accession>A0A4Y7T446</accession>
<evidence type="ECO:0000259" key="5">
    <source>
        <dbReference type="PROSITE" id="PS50865"/>
    </source>
</evidence>
<dbReference type="AlphaFoldDB" id="A0A4Y7T446"/>
<dbReference type="PROSITE" id="PS50865">
    <property type="entry name" value="ZF_MYND_2"/>
    <property type="match status" value="1"/>
</dbReference>
<keyword evidence="2 4" id="KW-0863">Zinc-finger</keyword>
<dbReference type="Gene3D" id="6.10.140.2220">
    <property type="match status" value="1"/>
</dbReference>
<sequence length="619" mass="69009">MTRNTIPPEVLRMAGGGEVGALRRLGRLVTPGTATAEILDIIFKHLATVPVPASSSVMSQLLSGTGVGNLPSACMCVFWKILRAGDDPGLKPEIQASLVDHLFELGDVVLGWTRLCLQSGLPTVTDDMLKTDPISPRAKRYLTAAHMLERLLGLNSDYAVVILSSPAFLDRSDHTGSHMYRMLDSRAVFGCPILTVAEKILSDDFSTELLLARCGQSEVRQRFASALTDRVLRGWDYDKVPMLGWNQSLKHLLAISVQLSKVDRRFHRILSRTGHLMHLCGGWATFSRCLLVATETKFLVIYLLQSLGTLIDFALHDETSSRVSSNVVQLKLGHYVEALFNATLVLGRLDSDRDGVRLLDSMLSVLRKLGQCMMFPHLFWGLEITNISAEKLAHLPEAIQPWTRLLEAHNRSTKAFTVLETRPAVYICNYLACALTGRELGNPAKTCSACASVVYCSVECQKRDWEELHREECPRASQVHADLRASRTWYSHEIMAYQASLLEIIYNEECVPELDESRTIYPVFDCVFKDGTLEVTKEGVGIAERNTPRHWPCPLPPQPRRLDSLLEANRLGIIPSDWRLVEGIFPRTVGGGDDCTTIRLLCLLKPTSDGYRSVYSFAQ</sequence>
<reference evidence="6 7" key="1">
    <citation type="journal article" date="2019" name="Nat. Ecol. Evol.">
        <title>Megaphylogeny resolves global patterns of mushroom evolution.</title>
        <authorList>
            <person name="Varga T."/>
            <person name="Krizsan K."/>
            <person name="Foldi C."/>
            <person name="Dima B."/>
            <person name="Sanchez-Garcia M."/>
            <person name="Sanchez-Ramirez S."/>
            <person name="Szollosi G.J."/>
            <person name="Szarkandi J.G."/>
            <person name="Papp V."/>
            <person name="Albert L."/>
            <person name="Andreopoulos W."/>
            <person name="Angelini C."/>
            <person name="Antonin V."/>
            <person name="Barry K.W."/>
            <person name="Bougher N.L."/>
            <person name="Buchanan P."/>
            <person name="Buyck B."/>
            <person name="Bense V."/>
            <person name="Catcheside P."/>
            <person name="Chovatia M."/>
            <person name="Cooper J."/>
            <person name="Damon W."/>
            <person name="Desjardin D."/>
            <person name="Finy P."/>
            <person name="Geml J."/>
            <person name="Haridas S."/>
            <person name="Hughes K."/>
            <person name="Justo A."/>
            <person name="Karasinski D."/>
            <person name="Kautmanova I."/>
            <person name="Kiss B."/>
            <person name="Kocsube S."/>
            <person name="Kotiranta H."/>
            <person name="LaButti K.M."/>
            <person name="Lechner B.E."/>
            <person name="Liimatainen K."/>
            <person name="Lipzen A."/>
            <person name="Lukacs Z."/>
            <person name="Mihaltcheva S."/>
            <person name="Morgado L.N."/>
            <person name="Niskanen T."/>
            <person name="Noordeloos M.E."/>
            <person name="Ohm R.A."/>
            <person name="Ortiz-Santana B."/>
            <person name="Ovrebo C."/>
            <person name="Racz N."/>
            <person name="Riley R."/>
            <person name="Savchenko A."/>
            <person name="Shiryaev A."/>
            <person name="Soop K."/>
            <person name="Spirin V."/>
            <person name="Szebenyi C."/>
            <person name="Tomsovsky M."/>
            <person name="Tulloss R.E."/>
            <person name="Uehling J."/>
            <person name="Grigoriev I.V."/>
            <person name="Vagvolgyi C."/>
            <person name="Papp T."/>
            <person name="Martin F.M."/>
            <person name="Miettinen O."/>
            <person name="Hibbett D.S."/>
            <person name="Nagy L.G."/>
        </authorList>
    </citation>
    <scope>NUCLEOTIDE SEQUENCE [LARGE SCALE GENOMIC DNA]</scope>
    <source>
        <strain evidence="6 7">FP101781</strain>
    </source>
</reference>
<evidence type="ECO:0000256" key="4">
    <source>
        <dbReference type="PROSITE-ProRule" id="PRU00134"/>
    </source>
</evidence>
<dbReference type="Pfam" id="PF01753">
    <property type="entry name" value="zf-MYND"/>
    <property type="match status" value="1"/>
</dbReference>
<feature type="domain" description="MYND-type" evidence="5">
    <location>
        <begin position="433"/>
        <end position="473"/>
    </location>
</feature>
<evidence type="ECO:0000256" key="1">
    <source>
        <dbReference type="ARBA" id="ARBA00022723"/>
    </source>
</evidence>
<evidence type="ECO:0000256" key="3">
    <source>
        <dbReference type="ARBA" id="ARBA00022833"/>
    </source>
</evidence>
<organism evidence="6 7">
    <name type="scientific">Coprinellus micaceus</name>
    <name type="common">Glistening ink-cap mushroom</name>
    <name type="synonym">Coprinus micaceus</name>
    <dbReference type="NCBI Taxonomy" id="71717"/>
    <lineage>
        <taxon>Eukaryota</taxon>
        <taxon>Fungi</taxon>
        <taxon>Dikarya</taxon>
        <taxon>Basidiomycota</taxon>
        <taxon>Agaricomycotina</taxon>
        <taxon>Agaricomycetes</taxon>
        <taxon>Agaricomycetidae</taxon>
        <taxon>Agaricales</taxon>
        <taxon>Agaricineae</taxon>
        <taxon>Psathyrellaceae</taxon>
        <taxon>Coprinellus</taxon>
    </lineage>
</organism>
<keyword evidence="7" id="KW-1185">Reference proteome</keyword>
<evidence type="ECO:0000313" key="6">
    <source>
        <dbReference type="EMBL" id="TEB28329.1"/>
    </source>
</evidence>
<dbReference type="InterPro" id="IPR002893">
    <property type="entry name" value="Znf_MYND"/>
</dbReference>
<dbReference type="EMBL" id="QPFP01000033">
    <property type="protein sequence ID" value="TEB28329.1"/>
    <property type="molecule type" value="Genomic_DNA"/>
</dbReference>
<evidence type="ECO:0000313" key="7">
    <source>
        <dbReference type="Proteomes" id="UP000298030"/>
    </source>
</evidence>
<comment type="caution">
    <text evidence="6">The sequence shown here is derived from an EMBL/GenBank/DDBJ whole genome shotgun (WGS) entry which is preliminary data.</text>
</comment>
<dbReference type="OrthoDB" id="3065134at2759"/>